<comment type="caution">
    <text evidence="10">The sequence shown here is derived from an EMBL/GenBank/DDBJ whole genome shotgun (WGS) entry which is preliminary data.</text>
</comment>
<evidence type="ECO:0000256" key="8">
    <source>
        <dbReference type="ARBA" id="ARBA00042721"/>
    </source>
</evidence>
<keyword evidence="6" id="KW-0687">Ribonucleoprotein</keyword>
<dbReference type="Pfam" id="PF10780">
    <property type="entry name" value="MRP_L53"/>
    <property type="match status" value="1"/>
</dbReference>
<evidence type="ECO:0000313" key="11">
    <source>
        <dbReference type="Proteomes" id="UP000770661"/>
    </source>
</evidence>
<dbReference type="InterPro" id="IPR019716">
    <property type="entry name" value="Ribosomal_mL53"/>
</dbReference>
<evidence type="ECO:0000256" key="4">
    <source>
        <dbReference type="ARBA" id="ARBA00022980"/>
    </source>
</evidence>
<dbReference type="EMBL" id="JACEEZ010004015">
    <property type="protein sequence ID" value="KAG0726742.1"/>
    <property type="molecule type" value="Genomic_DNA"/>
</dbReference>
<evidence type="ECO:0000256" key="1">
    <source>
        <dbReference type="ARBA" id="ARBA00004173"/>
    </source>
</evidence>
<dbReference type="OrthoDB" id="6618793at2759"/>
<name>A0A8J4YGA3_CHIOP</name>
<evidence type="ECO:0000256" key="6">
    <source>
        <dbReference type="ARBA" id="ARBA00023274"/>
    </source>
</evidence>
<keyword evidence="11" id="KW-1185">Reference proteome</keyword>
<evidence type="ECO:0000256" key="2">
    <source>
        <dbReference type="ARBA" id="ARBA00005557"/>
    </source>
</evidence>
<dbReference type="PANTHER" id="PTHR33618">
    <property type="entry name" value="39S RIBOSOMAL PROTEIN L53, MITOCHONDRIAL"/>
    <property type="match status" value="1"/>
</dbReference>
<evidence type="ECO:0000256" key="5">
    <source>
        <dbReference type="ARBA" id="ARBA00023128"/>
    </source>
</evidence>
<keyword evidence="3" id="KW-0809">Transit peptide</keyword>
<proteinExistence type="inferred from homology"/>
<gene>
    <name evidence="10" type="primary">MRPL53</name>
    <name evidence="10" type="ORF">GWK47_004196</name>
</gene>
<dbReference type="GO" id="GO:0005762">
    <property type="term" value="C:mitochondrial large ribosomal subunit"/>
    <property type="evidence" value="ECO:0007669"/>
    <property type="project" value="TreeGrafter"/>
</dbReference>
<sequence>MALPFLYHGAITRSAGIFSALAKQCSLLSLKPVKKIEFTFDPFAENAVVVRNALDYFHQGKVRDTNPNCVVKTTIVNDRSESTILVKLVDDKKILFKANNLSTLDILVQYNHLVSSKAKAEESADIAKPKLTKSQKKR</sequence>
<feature type="compositionally biased region" description="Basic and acidic residues" evidence="9">
    <location>
        <begin position="118"/>
        <end position="128"/>
    </location>
</feature>
<keyword evidence="4 10" id="KW-0689">Ribosomal protein</keyword>
<reference evidence="10" key="1">
    <citation type="submission" date="2020-07" db="EMBL/GenBank/DDBJ databases">
        <title>The High-quality genome of the commercially important snow crab, Chionoecetes opilio.</title>
        <authorList>
            <person name="Jeong J.-H."/>
            <person name="Ryu S."/>
        </authorList>
    </citation>
    <scope>NUCLEOTIDE SEQUENCE</scope>
    <source>
        <strain evidence="10">MADBK_172401_WGS</strain>
        <tissue evidence="10">Digestive gland</tissue>
    </source>
</reference>
<accession>A0A8J4YGA3</accession>
<organism evidence="10 11">
    <name type="scientific">Chionoecetes opilio</name>
    <name type="common">Atlantic snow crab</name>
    <name type="synonym">Cancer opilio</name>
    <dbReference type="NCBI Taxonomy" id="41210"/>
    <lineage>
        <taxon>Eukaryota</taxon>
        <taxon>Metazoa</taxon>
        <taxon>Ecdysozoa</taxon>
        <taxon>Arthropoda</taxon>
        <taxon>Crustacea</taxon>
        <taxon>Multicrustacea</taxon>
        <taxon>Malacostraca</taxon>
        <taxon>Eumalacostraca</taxon>
        <taxon>Eucarida</taxon>
        <taxon>Decapoda</taxon>
        <taxon>Pleocyemata</taxon>
        <taxon>Brachyura</taxon>
        <taxon>Eubrachyura</taxon>
        <taxon>Majoidea</taxon>
        <taxon>Majidae</taxon>
        <taxon>Chionoecetes</taxon>
    </lineage>
</organism>
<keyword evidence="5" id="KW-0496">Mitochondrion</keyword>
<evidence type="ECO:0000313" key="10">
    <source>
        <dbReference type="EMBL" id="KAG0726742.1"/>
    </source>
</evidence>
<dbReference type="InterPro" id="IPR052473">
    <property type="entry name" value="mtLSU_mL53"/>
</dbReference>
<dbReference type="Proteomes" id="UP000770661">
    <property type="component" value="Unassembled WGS sequence"/>
</dbReference>
<evidence type="ECO:0000256" key="9">
    <source>
        <dbReference type="SAM" id="MobiDB-lite"/>
    </source>
</evidence>
<evidence type="ECO:0000256" key="7">
    <source>
        <dbReference type="ARBA" id="ARBA00035180"/>
    </source>
</evidence>
<comment type="similarity">
    <text evidence="2">Belongs to the mitochondrion-specific ribosomal protein mL53 family.</text>
</comment>
<dbReference type="AlphaFoldDB" id="A0A8J4YGA3"/>
<protein>
    <recommendedName>
        <fullName evidence="7">Large ribosomal subunit protein mL53</fullName>
    </recommendedName>
    <alternativeName>
        <fullName evidence="8">39S ribosomal protein L53, mitochondrial</fullName>
    </alternativeName>
</protein>
<feature type="region of interest" description="Disordered" evidence="9">
    <location>
        <begin position="118"/>
        <end position="138"/>
    </location>
</feature>
<dbReference type="Gene3D" id="3.40.30.10">
    <property type="entry name" value="Glutaredoxin"/>
    <property type="match status" value="1"/>
</dbReference>
<comment type="subcellular location">
    <subcellularLocation>
        <location evidence="1">Mitochondrion</location>
    </subcellularLocation>
</comment>
<evidence type="ECO:0000256" key="3">
    <source>
        <dbReference type="ARBA" id="ARBA00022946"/>
    </source>
</evidence>
<dbReference type="PANTHER" id="PTHR33618:SF1">
    <property type="entry name" value="LARGE RIBOSOMAL SUBUNIT PROTEIN ML53"/>
    <property type="match status" value="1"/>
</dbReference>